<accession>A0ABU3SB88</accession>
<dbReference type="RefSeq" id="WP_316019852.1">
    <property type="nucleotide sequence ID" value="NZ_JAWDID010000033.1"/>
</dbReference>
<dbReference type="PANTHER" id="PTHR43540">
    <property type="entry name" value="PEROXYUREIDOACRYLATE/UREIDOACRYLATE AMIDOHYDROLASE-RELATED"/>
    <property type="match status" value="1"/>
</dbReference>
<evidence type="ECO:0000313" key="3">
    <source>
        <dbReference type="EMBL" id="MDU0342055.1"/>
    </source>
</evidence>
<name>A0ABU3SB88_9HYPH</name>
<dbReference type="SUPFAM" id="SSF52499">
    <property type="entry name" value="Isochorismatase-like hydrolases"/>
    <property type="match status" value="1"/>
</dbReference>
<keyword evidence="4" id="KW-1185">Reference proteome</keyword>
<evidence type="ECO:0000259" key="2">
    <source>
        <dbReference type="Pfam" id="PF00857"/>
    </source>
</evidence>
<dbReference type="EMBL" id="JAWDID010000033">
    <property type="protein sequence ID" value="MDU0342055.1"/>
    <property type="molecule type" value="Genomic_DNA"/>
</dbReference>
<sequence length="200" mass="22175">MGEQMPSLTDRTIHLCVDMQRLFAPGGPWATPWMTRVLPQCVALAEARPLATLFTRFVTPASPEETIGAWRDFYRRWPETTRERLDPALIELVPELARFTPPAPVFDKPVYSAFTSSKLLAYLRARSIDTVVLSGAETDVCVLSTALGAVDHGFRVVIATDAVCSFSDAGHDSLLALFRERFSQQISAVTVGEIIGRWHP</sequence>
<dbReference type="PANTHER" id="PTHR43540:SF6">
    <property type="entry name" value="ISOCHORISMATASE-LIKE DOMAIN-CONTAINING PROTEIN"/>
    <property type="match status" value="1"/>
</dbReference>
<protein>
    <submittedName>
        <fullName evidence="3">Cysteine hydrolase</fullName>
    </submittedName>
</protein>
<gene>
    <name evidence="3" type="ORF">RKE40_19335</name>
</gene>
<feature type="domain" description="Isochorismatase-like" evidence="2">
    <location>
        <begin position="12"/>
        <end position="187"/>
    </location>
</feature>
<proteinExistence type="predicted"/>
<keyword evidence="1 3" id="KW-0378">Hydrolase</keyword>
<evidence type="ECO:0000313" key="4">
    <source>
        <dbReference type="Proteomes" id="UP001254257"/>
    </source>
</evidence>
<organism evidence="3 4">
    <name type="scientific">Bosea rubneri</name>
    <dbReference type="NCBI Taxonomy" id="3075434"/>
    <lineage>
        <taxon>Bacteria</taxon>
        <taxon>Pseudomonadati</taxon>
        <taxon>Pseudomonadota</taxon>
        <taxon>Alphaproteobacteria</taxon>
        <taxon>Hyphomicrobiales</taxon>
        <taxon>Boseaceae</taxon>
        <taxon>Bosea</taxon>
    </lineage>
</organism>
<dbReference type="InterPro" id="IPR050272">
    <property type="entry name" value="Isochorismatase-like_hydrls"/>
</dbReference>
<dbReference type="CDD" id="cd00431">
    <property type="entry name" value="cysteine_hydrolases"/>
    <property type="match status" value="1"/>
</dbReference>
<dbReference type="InterPro" id="IPR036380">
    <property type="entry name" value="Isochorismatase-like_sf"/>
</dbReference>
<dbReference type="Pfam" id="PF00857">
    <property type="entry name" value="Isochorismatase"/>
    <property type="match status" value="1"/>
</dbReference>
<dbReference type="Proteomes" id="UP001254257">
    <property type="component" value="Unassembled WGS sequence"/>
</dbReference>
<comment type="caution">
    <text evidence="3">The sequence shown here is derived from an EMBL/GenBank/DDBJ whole genome shotgun (WGS) entry which is preliminary data.</text>
</comment>
<dbReference type="Gene3D" id="3.40.50.850">
    <property type="entry name" value="Isochorismatase-like"/>
    <property type="match status" value="1"/>
</dbReference>
<dbReference type="GO" id="GO:0016787">
    <property type="term" value="F:hydrolase activity"/>
    <property type="evidence" value="ECO:0007669"/>
    <property type="project" value="UniProtKB-KW"/>
</dbReference>
<dbReference type="InterPro" id="IPR000868">
    <property type="entry name" value="Isochorismatase-like_dom"/>
</dbReference>
<reference evidence="3 4" key="1">
    <citation type="submission" date="2023-09" db="EMBL/GenBank/DDBJ databases">
        <title>Whole genome shotgun sequencing (WGS) of Bosea sp. ZW T0_25, isolated from stored onions (Allium cepa).</title>
        <authorList>
            <person name="Stoll D.A."/>
            <person name="Huch M."/>
        </authorList>
    </citation>
    <scope>NUCLEOTIDE SEQUENCE [LARGE SCALE GENOMIC DNA]</scope>
    <source>
        <strain evidence="3 4">ZW T0_25</strain>
    </source>
</reference>
<evidence type="ECO:0000256" key="1">
    <source>
        <dbReference type="ARBA" id="ARBA00022801"/>
    </source>
</evidence>